<evidence type="ECO:0000256" key="10">
    <source>
        <dbReference type="ARBA" id="ARBA00023204"/>
    </source>
</evidence>
<dbReference type="Gene3D" id="1.10.10.1600">
    <property type="entry name" value="Bacterial DNA polymerase III alpha subunit, thumb domain"/>
    <property type="match status" value="1"/>
</dbReference>
<evidence type="ECO:0000259" key="13">
    <source>
        <dbReference type="SMART" id="SM00481"/>
    </source>
</evidence>
<keyword evidence="15" id="KW-1185">Reference proteome</keyword>
<evidence type="ECO:0000313" key="14">
    <source>
        <dbReference type="EMBL" id="QOR44729.1"/>
    </source>
</evidence>
<dbReference type="InterPro" id="IPR004365">
    <property type="entry name" value="NA-bd_OB_tRNA"/>
</dbReference>
<dbReference type="InterPro" id="IPR029460">
    <property type="entry name" value="DNAPol_HHH"/>
</dbReference>
<dbReference type="Gene3D" id="1.10.150.870">
    <property type="match status" value="1"/>
</dbReference>
<reference evidence="14 15" key="1">
    <citation type="submission" date="2020-10" db="EMBL/GenBank/DDBJ databases">
        <title>Trueperella pecoris sp. nov. isolated from bovine and porcine specimens.</title>
        <authorList>
            <person name="Schoenecker L."/>
            <person name="Schnydrig P."/>
            <person name="Brodard I."/>
            <person name="Thomann A."/>
            <person name="Hemphill A."/>
            <person name="Rodriguez-Campos S."/>
            <person name="Perreten V."/>
            <person name="Jores J."/>
            <person name="Kittl S."/>
        </authorList>
    </citation>
    <scope>NUCLEOTIDE SEQUENCE [LARGE SCALE GENOMIC DNA]</scope>
    <source>
        <strain evidence="14 15">15A0121</strain>
    </source>
</reference>
<dbReference type="Pfam" id="PF14579">
    <property type="entry name" value="HHH_6"/>
    <property type="match status" value="1"/>
</dbReference>
<dbReference type="SMART" id="SM00481">
    <property type="entry name" value="POLIIIAc"/>
    <property type="match status" value="1"/>
</dbReference>
<dbReference type="PANTHER" id="PTHR32294:SF4">
    <property type="entry name" value="ERROR-PRONE DNA POLYMERASE"/>
    <property type="match status" value="1"/>
</dbReference>
<dbReference type="InterPro" id="IPR023073">
    <property type="entry name" value="DnaE2"/>
</dbReference>
<dbReference type="Pfam" id="PF17657">
    <property type="entry name" value="DNA_pol3_finger"/>
    <property type="match status" value="1"/>
</dbReference>
<dbReference type="Pfam" id="PF07733">
    <property type="entry name" value="DNA_pol3_alpha"/>
    <property type="match status" value="1"/>
</dbReference>
<dbReference type="Pfam" id="PF02811">
    <property type="entry name" value="PHP"/>
    <property type="match status" value="1"/>
</dbReference>
<dbReference type="RefSeq" id="WP_197550574.1">
    <property type="nucleotide sequence ID" value="NZ_CP063213.1"/>
</dbReference>
<dbReference type="GO" id="GO:0003887">
    <property type="term" value="F:DNA-directed DNA polymerase activity"/>
    <property type="evidence" value="ECO:0007669"/>
    <property type="project" value="UniProtKB-UniRule"/>
</dbReference>
<dbReference type="NCBIfam" id="TIGR00594">
    <property type="entry name" value="polc"/>
    <property type="match status" value="1"/>
</dbReference>
<dbReference type="GO" id="GO:0003676">
    <property type="term" value="F:nucleic acid binding"/>
    <property type="evidence" value="ECO:0007669"/>
    <property type="project" value="InterPro"/>
</dbReference>
<dbReference type="InterPro" id="IPR040982">
    <property type="entry name" value="DNA_pol3_finger"/>
</dbReference>
<comment type="similarity">
    <text evidence="2 12">Belongs to the DNA polymerase type-C family. DnaE2 subfamily.</text>
</comment>
<keyword evidence="4 12" id="KW-0963">Cytoplasm</keyword>
<comment type="function">
    <text evidence="12">DNA polymerase involved in damage-induced mutagenesis and translesion synthesis (TLS). It is not the major replicative DNA polymerase.</text>
</comment>
<keyword evidence="9 12" id="KW-0239">DNA-directed DNA polymerase</keyword>
<gene>
    <name evidence="12" type="primary">dnaE2</name>
    <name evidence="14" type="ORF">INS88_05295</name>
</gene>
<evidence type="ECO:0000256" key="7">
    <source>
        <dbReference type="ARBA" id="ARBA00022705"/>
    </source>
</evidence>
<dbReference type="NCBIfam" id="NF004225">
    <property type="entry name" value="PRK05672.1"/>
    <property type="match status" value="1"/>
</dbReference>
<evidence type="ECO:0000256" key="6">
    <source>
        <dbReference type="ARBA" id="ARBA00022695"/>
    </source>
</evidence>
<dbReference type="GO" id="GO:0008408">
    <property type="term" value="F:3'-5' exonuclease activity"/>
    <property type="evidence" value="ECO:0007669"/>
    <property type="project" value="InterPro"/>
</dbReference>
<dbReference type="Proteomes" id="UP000595053">
    <property type="component" value="Chromosome"/>
</dbReference>
<dbReference type="InterPro" id="IPR004013">
    <property type="entry name" value="PHP_dom"/>
</dbReference>
<keyword evidence="8 12" id="KW-0227">DNA damage</keyword>
<dbReference type="SUPFAM" id="SSF89550">
    <property type="entry name" value="PHP domain-like"/>
    <property type="match status" value="1"/>
</dbReference>
<dbReference type="AlphaFoldDB" id="A0A7M1QRV4"/>
<evidence type="ECO:0000256" key="11">
    <source>
        <dbReference type="ARBA" id="ARBA00049244"/>
    </source>
</evidence>
<dbReference type="EC" id="2.7.7.7" evidence="12"/>
<sequence length="1077" mass="118574">MIPYAELHVHSAYSFLDGACMPSDLVERAVELELTALALTDHDGFASVVQLATAARRYGLPTVIGTEVTIGGLPRLGQKDPDGEHLLILARDAQGYRALSQTIGEAMLASGVKGYANHSLESLSSAAKNWQILTGCRKGGLRRALETAPGVWALDEARAYLDRLSALFGRENVAVEIVNSCQPYDRERNHHLVELAREAGLRAVATGNVHSARPRDAVVADVMAATRANQSLEDYRSWLAAWPSYLKSGEQMLQLHEDHPYAVEVADRIGRECSFDLALVAPQLPPFPAPAGHTEATWLRHLAEEGALRRYGSRASHPRAWKQIDHELEVIEQLNFPGYFLIIHEIVDFCARRGIWCQGRGSAANSAVCFALGITAVDAVRHRMLFERFLSPGRSGPPDIDMDIEASRREEVIQHVYERYGRRHAAQVANVITYRPRSAIRDAARALGYEPGQADAWAKSVERRLTGTVSEQTPAGAFAQRWGIDEDVPSAVADIAARLQRLPRHLGIHSGGMVICDRPVIEVCPVGWARMEGRTVLQWDKDDCAQAGLVKFDLLGLGMLSALRIAFSELAERGIRASNGQPLDLHNIDQDDGRVYDLLCAADTIGVFQVESRAQMATLPRIRPRTFYDIVIEVALIRPGPIQGDSVNPYINRRRGREPVTYSHPLLENALEKTLGVPLFQEQLMQIAIDAAGFTPAQADQLRKAMSAKRSHERMRDLRDELMEGMARRGIGPAVREEIYNKLEAFSEFGFPESHSFSFAYLVYASAWLKVHYPENFYAGILAAQPMGFYSPQTLVADARRHGVLVLPVDVCFSREHSHVETTPWRKARTHPLVDADPCRGVRLGLSNIKGLHGAVGRILAARDERQFDSVADLARRAQLSTADLEKLAAAGALSSLGMGRREGIWAAEALSYVATRNRQSVQLTIPGLYVGAKAPQLAPMSPVEENMADLRSTGLSVSAHPMEFLRSRLDSEGVVSIGALAECRPGRRVKVAGVVTHRQRPHTASGITFLSLEDESGLLNVVCSVGLWERYRKVLRTSQGLIVRGVVERADGVTNLVADAAEKLDLSVPLASRDFR</sequence>
<evidence type="ECO:0000256" key="8">
    <source>
        <dbReference type="ARBA" id="ARBA00022763"/>
    </source>
</evidence>
<evidence type="ECO:0000256" key="3">
    <source>
        <dbReference type="ARBA" id="ARBA00009496"/>
    </source>
</evidence>
<dbReference type="GO" id="GO:0006281">
    <property type="term" value="P:DNA repair"/>
    <property type="evidence" value="ECO:0007669"/>
    <property type="project" value="UniProtKB-UniRule"/>
</dbReference>
<dbReference type="HAMAP" id="MF_01902">
    <property type="entry name" value="DNApol_error_prone"/>
    <property type="match status" value="1"/>
</dbReference>
<comment type="subcellular location">
    <subcellularLocation>
        <location evidence="1 12">Cytoplasm</location>
    </subcellularLocation>
</comment>
<keyword evidence="7 12" id="KW-0235">DNA replication</keyword>
<evidence type="ECO:0000256" key="12">
    <source>
        <dbReference type="HAMAP-Rule" id="MF_01902"/>
    </source>
</evidence>
<keyword evidence="5 12" id="KW-0808">Transferase</keyword>
<dbReference type="GO" id="GO:0006260">
    <property type="term" value="P:DNA replication"/>
    <property type="evidence" value="ECO:0007669"/>
    <property type="project" value="UniProtKB-KW"/>
</dbReference>
<feature type="domain" description="Polymerase/histidinol phosphatase N-terminal" evidence="13">
    <location>
        <begin position="5"/>
        <end position="72"/>
    </location>
</feature>
<evidence type="ECO:0000256" key="5">
    <source>
        <dbReference type="ARBA" id="ARBA00022679"/>
    </source>
</evidence>
<dbReference type="InterPro" id="IPR016195">
    <property type="entry name" value="Pol/histidinol_Pase-like"/>
</dbReference>
<comment type="similarity">
    <text evidence="3">Belongs to the DNA polymerase type-C family. DnaE subfamily.</text>
</comment>
<comment type="catalytic activity">
    <reaction evidence="11 12">
        <text>DNA(n) + a 2'-deoxyribonucleoside 5'-triphosphate = DNA(n+1) + diphosphate</text>
        <dbReference type="Rhea" id="RHEA:22508"/>
        <dbReference type="Rhea" id="RHEA-COMP:17339"/>
        <dbReference type="Rhea" id="RHEA-COMP:17340"/>
        <dbReference type="ChEBI" id="CHEBI:33019"/>
        <dbReference type="ChEBI" id="CHEBI:61560"/>
        <dbReference type="ChEBI" id="CHEBI:173112"/>
        <dbReference type="EC" id="2.7.7.7"/>
    </reaction>
</comment>
<dbReference type="PANTHER" id="PTHR32294">
    <property type="entry name" value="DNA POLYMERASE III SUBUNIT ALPHA"/>
    <property type="match status" value="1"/>
</dbReference>
<dbReference type="EMBL" id="CP063213">
    <property type="protein sequence ID" value="QOR44729.1"/>
    <property type="molecule type" value="Genomic_DNA"/>
</dbReference>
<dbReference type="CDD" id="cd04485">
    <property type="entry name" value="DnaE_OBF"/>
    <property type="match status" value="1"/>
</dbReference>
<evidence type="ECO:0000256" key="2">
    <source>
        <dbReference type="ARBA" id="ARBA00007391"/>
    </source>
</evidence>
<keyword evidence="10 12" id="KW-0234">DNA repair</keyword>
<dbReference type="InterPro" id="IPR011708">
    <property type="entry name" value="DNA_pol3_alpha_NTPase_dom"/>
</dbReference>
<dbReference type="Pfam" id="PF01336">
    <property type="entry name" value="tRNA_anti-codon"/>
    <property type="match status" value="1"/>
</dbReference>
<evidence type="ECO:0000313" key="15">
    <source>
        <dbReference type="Proteomes" id="UP000595053"/>
    </source>
</evidence>
<evidence type="ECO:0000256" key="4">
    <source>
        <dbReference type="ARBA" id="ARBA00022490"/>
    </source>
</evidence>
<name>A0A7M1QRV4_9ACTO</name>
<keyword evidence="6 12" id="KW-0548">Nucleotidyltransferase</keyword>
<dbReference type="InterPro" id="IPR003141">
    <property type="entry name" value="Pol/His_phosphatase_N"/>
</dbReference>
<dbReference type="InterPro" id="IPR041931">
    <property type="entry name" value="DNA_pol3_alpha_thumb_dom"/>
</dbReference>
<dbReference type="Gene3D" id="3.20.20.140">
    <property type="entry name" value="Metal-dependent hydrolases"/>
    <property type="match status" value="1"/>
</dbReference>
<organism evidence="14 15">
    <name type="scientific">Trueperella pecoris</name>
    <dbReference type="NCBI Taxonomy" id="2733571"/>
    <lineage>
        <taxon>Bacteria</taxon>
        <taxon>Bacillati</taxon>
        <taxon>Actinomycetota</taxon>
        <taxon>Actinomycetes</taxon>
        <taxon>Actinomycetales</taxon>
        <taxon>Actinomycetaceae</taxon>
        <taxon>Trueperella</taxon>
    </lineage>
</organism>
<proteinExistence type="inferred from homology"/>
<evidence type="ECO:0000256" key="9">
    <source>
        <dbReference type="ARBA" id="ARBA00022932"/>
    </source>
</evidence>
<protein>
    <recommendedName>
        <fullName evidence="12">Error-prone DNA polymerase</fullName>
        <ecNumber evidence="12">2.7.7.7</ecNumber>
    </recommendedName>
</protein>
<dbReference type="InterPro" id="IPR012340">
    <property type="entry name" value="NA-bd_OB-fold"/>
</dbReference>
<dbReference type="InterPro" id="IPR004805">
    <property type="entry name" value="DnaE2/DnaE/PolC"/>
</dbReference>
<dbReference type="Gene3D" id="2.40.50.140">
    <property type="entry name" value="Nucleic acid-binding proteins"/>
    <property type="match status" value="1"/>
</dbReference>
<dbReference type="GO" id="GO:0005737">
    <property type="term" value="C:cytoplasm"/>
    <property type="evidence" value="ECO:0007669"/>
    <property type="project" value="UniProtKB-SubCell"/>
</dbReference>
<accession>A0A7M1QRV4</accession>
<evidence type="ECO:0000256" key="1">
    <source>
        <dbReference type="ARBA" id="ARBA00004496"/>
    </source>
</evidence>